<dbReference type="SUPFAM" id="SSF52402">
    <property type="entry name" value="Adenine nucleotide alpha hydrolases-like"/>
    <property type="match status" value="1"/>
</dbReference>
<sequence length="384" mass="41512">MPPQPLRLAFAPQTDPAEIRVRIAAGPHQLGTARFTCRTGQRLTPTADALLCLGLYPASETGTALEIDGAVDAGLLSRAATITGMFRDWWPGCRSVPVSAQRAAPRTAPPADGTAAFYSGGIDSSFTLADALPRLTAIVTLLGVDVPLSDQEGCARMEAMCRDVAARLGIEAVVIETDIRQKFHRHASWIEFHGSALAAIGHLLSGRIGRILIAASGDEKAWGAPWGSHPGLDPLFGSAALTIEHHGLVARVDKIARIAPNDALMHHLRVCNVARHNCGVCDKCTFAMRALAILGASGRAPTFPPAVPGQGRFKITDDAFLSEMEKLRARAEEASDATTFLPEIDRAIAVYRRKRLWRRGFGLESLPARLRVAKHRWRWHKDSP</sequence>
<protein>
    <recommendedName>
        <fullName evidence="3">7-cyano-7-deazaguanine synthase in queuosine biosynthesis</fullName>
    </recommendedName>
</protein>
<organism evidence="1 2">
    <name type="scientific">Cereibacter ovatus</name>
    <dbReference type="NCBI Taxonomy" id="439529"/>
    <lineage>
        <taxon>Bacteria</taxon>
        <taxon>Pseudomonadati</taxon>
        <taxon>Pseudomonadota</taxon>
        <taxon>Alphaproteobacteria</taxon>
        <taxon>Rhodobacterales</taxon>
        <taxon>Paracoccaceae</taxon>
        <taxon>Cereibacter</taxon>
    </lineage>
</organism>
<dbReference type="EMBL" id="OAOQ01000007">
    <property type="protein sequence ID" value="SNX70995.1"/>
    <property type="molecule type" value="Genomic_DNA"/>
</dbReference>
<gene>
    <name evidence="1" type="ORF">SAMN05878503_107110</name>
</gene>
<dbReference type="Proteomes" id="UP000219467">
    <property type="component" value="Unassembled WGS sequence"/>
</dbReference>
<keyword evidence="2" id="KW-1185">Reference proteome</keyword>
<name>A0A285CUA9_9RHOB</name>
<dbReference type="AlphaFoldDB" id="A0A285CUA9"/>
<evidence type="ECO:0000313" key="2">
    <source>
        <dbReference type="Proteomes" id="UP000219467"/>
    </source>
</evidence>
<accession>A0A285CUA9</accession>
<evidence type="ECO:0000313" key="1">
    <source>
        <dbReference type="EMBL" id="SNX70995.1"/>
    </source>
</evidence>
<dbReference type="RefSeq" id="WP_097030532.1">
    <property type="nucleotide sequence ID" value="NZ_OAOQ01000007.1"/>
</dbReference>
<reference evidence="2" key="1">
    <citation type="submission" date="2017-08" db="EMBL/GenBank/DDBJ databases">
        <authorList>
            <person name="Varghese N."/>
            <person name="Submissions S."/>
        </authorList>
    </citation>
    <scope>NUCLEOTIDE SEQUENCE [LARGE SCALE GENOMIC DNA]</scope>
    <source>
        <strain evidence="2">JA234</strain>
    </source>
</reference>
<dbReference type="OrthoDB" id="5413327at2"/>
<evidence type="ECO:0008006" key="3">
    <source>
        <dbReference type="Google" id="ProtNLM"/>
    </source>
</evidence>
<proteinExistence type="predicted"/>